<protein>
    <submittedName>
        <fullName evidence="4">GNAT family N-acetyltransferase</fullName>
        <ecNumber evidence="4">2.3.1.-</ecNumber>
    </submittedName>
</protein>
<evidence type="ECO:0000313" key="4">
    <source>
        <dbReference type="EMBL" id="MCQ8773604.1"/>
    </source>
</evidence>
<comment type="caution">
    <text evidence="4">The sequence shown here is derived from an EMBL/GenBank/DDBJ whole genome shotgun (WGS) entry which is preliminary data.</text>
</comment>
<dbReference type="EMBL" id="JANIID010000032">
    <property type="protein sequence ID" value="MCQ8773604.1"/>
    <property type="molecule type" value="Genomic_DNA"/>
</dbReference>
<sequence length="318" mass="35384">MMQPLRTADIPALTELRKRVEHTDGTGVHADEADVHEELADPKIDKELNTTGVWRDGRLVAYAMVYTPDRVRDVVRFETGAAVDPDWRRQGLGAELVRWMRTRARAIHAERNDAMPGELLLSGVATNSGLAALATDTGFAPCRHWFGMTHDLHTGAVRNSALPANLRLVPFDMAHDEATRLAHNEAFQDHWDFTEADETEWRIWRTGNRSFRKELSALILDTDDQVAAYLLADEYTADTAATGQRSCTVAFLGIRRAHRGHGAARALLAHTLDEARRHGYDQAELVVDTAGTTGALSLYQDAGFTVNRRYITYAGPLN</sequence>
<dbReference type="AlphaFoldDB" id="A0A9X2LMD1"/>
<dbReference type="CDD" id="cd04301">
    <property type="entry name" value="NAT_SF"/>
    <property type="match status" value="2"/>
</dbReference>
<gene>
    <name evidence="4" type="ORF">NQU55_28165</name>
</gene>
<name>A0A9X2LMD1_9ACTN</name>
<dbReference type="GO" id="GO:0016747">
    <property type="term" value="F:acyltransferase activity, transferring groups other than amino-acyl groups"/>
    <property type="evidence" value="ECO:0007669"/>
    <property type="project" value="InterPro"/>
</dbReference>
<dbReference type="Pfam" id="PF00583">
    <property type="entry name" value="Acetyltransf_1"/>
    <property type="match status" value="2"/>
</dbReference>
<evidence type="ECO:0000256" key="2">
    <source>
        <dbReference type="ARBA" id="ARBA00023315"/>
    </source>
</evidence>
<dbReference type="SUPFAM" id="SSF55729">
    <property type="entry name" value="Acyl-CoA N-acyltransferases (Nat)"/>
    <property type="match status" value="2"/>
</dbReference>
<organism evidence="4 5">
    <name type="scientific">Streptomyces telluris</name>
    <dbReference type="NCBI Taxonomy" id="2720021"/>
    <lineage>
        <taxon>Bacteria</taxon>
        <taxon>Bacillati</taxon>
        <taxon>Actinomycetota</taxon>
        <taxon>Actinomycetes</taxon>
        <taxon>Kitasatosporales</taxon>
        <taxon>Streptomycetaceae</taxon>
        <taxon>Streptomyces</taxon>
    </lineage>
</organism>
<dbReference type="EC" id="2.3.1.-" evidence="4"/>
<feature type="domain" description="N-acetyltransferase" evidence="3">
    <location>
        <begin position="166"/>
        <end position="318"/>
    </location>
</feature>
<keyword evidence="1 4" id="KW-0808">Transferase</keyword>
<reference evidence="4" key="1">
    <citation type="submission" date="2022-06" db="EMBL/GenBank/DDBJ databases">
        <title>WGS of actinobacteria.</title>
        <authorList>
            <person name="Thawai C."/>
        </authorList>
    </citation>
    <scope>NUCLEOTIDE SEQUENCE</scope>
    <source>
        <strain evidence="4">AA8</strain>
    </source>
</reference>
<proteinExistence type="predicted"/>
<evidence type="ECO:0000259" key="3">
    <source>
        <dbReference type="PROSITE" id="PS51186"/>
    </source>
</evidence>
<dbReference type="InterPro" id="IPR000182">
    <property type="entry name" value="GNAT_dom"/>
</dbReference>
<dbReference type="RefSeq" id="WP_240976845.1">
    <property type="nucleotide sequence ID" value="NZ_JAATER010000421.1"/>
</dbReference>
<dbReference type="Gene3D" id="3.40.630.30">
    <property type="match status" value="1"/>
</dbReference>
<dbReference type="PANTHER" id="PTHR43420:SF47">
    <property type="entry name" value="N-ACETYLTRANSFERASE DOMAIN-CONTAINING PROTEIN"/>
    <property type="match status" value="1"/>
</dbReference>
<evidence type="ECO:0000313" key="5">
    <source>
        <dbReference type="Proteomes" id="UP001142374"/>
    </source>
</evidence>
<dbReference type="Proteomes" id="UP001142374">
    <property type="component" value="Unassembled WGS sequence"/>
</dbReference>
<dbReference type="PANTHER" id="PTHR43420">
    <property type="entry name" value="ACETYLTRANSFERASE"/>
    <property type="match status" value="1"/>
</dbReference>
<dbReference type="InterPro" id="IPR016181">
    <property type="entry name" value="Acyl_CoA_acyltransferase"/>
</dbReference>
<evidence type="ECO:0000256" key="1">
    <source>
        <dbReference type="ARBA" id="ARBA00022679"/>
    </source>
</evidence>
<feature type="domain" description="N-acetyltransferase" evidence="3">
    <location>
        <begin position="1"/>
        <end position="169"/>
    </location>
</feature>
<dbReference type="PROSITE" id="PS51186">
    <property type="entry name" value="GNAT"/>
    <property type="match status" value="2"/>
</dbReference>
<keyword evidence="5" id="KW-1185">Reference proteome</keyword>
<accession>A0A9X2LMD1</accession>
<keyword evidence="2 4" id="KW-0012">Acyltransferase</keyword>
<dbReference type="InterPro" id="IPR050680">
    <property type="entry name" value="YpeA/RimI_acetyltransf"/>
</dbReference>